<dbReference type="InParanoid" id="F4RCP0"/>
<dbReference type="VEuPathDB" id="FungiDB:MELLADRAFT_60743"/>
<protein>
    <submittedName>
        <fullName evidence="2">Uncharacterized protein</fullName>
    </submittedName>
</protein>
<feature type="compositionally biased region" description="Basic and acidic residues" evidence="1">
    <location>
        <begin position="194"/>
        <end position="205"/>
    </location>
</feature>
<evidence type="ECO:0000256" key="1">
    <source>
        <dbReference type="SAM" id="MobiDB-lite"/>
    </source>
</evidence>
<dbReference type="HOGENOM" id="CLU_015424_0_0_1"/>
<name>F4RCP0_MELLP</name>
<dbReference type="Proteomes" id="UP000001072">
    <property type="component" value="Unassembled WGS sequence"/>
</dbReference>
<dbReference type="KEGG" id="mlr:MELLADRAFT_60743"/>
<feature type="region of interest" description="Disordered" evidence="1">
    <location>
        <begin position="183"/>
        <end position="238"/>
    </location>
</feature>
<dbReference type="RefSeq" id="XP_007406719.1">
    <property type="nucleotide sequence ID" value="XM_007406657.1"/>
</dbReference>
<dbReference type="GeneID" id="18929602"/>
<feature type="compositionally biased region" description="Polar residues" evidence="1">
    <location>
        <begin position="207"/>
        <end position="222"/>
    </location>
</feature>
<reference evidence="3" key="1">
    <citation type="journal article" date="2011" name="Proc. Natl. Acad. Sci. U.S.A.">
        <title>Obligate biotrophy features unraveled by the genomic analysis of rust fungi.</title>
        <authorList>
            <person name="Duplessis S."/>
            <person name="Cuomo C.A."/>
            <person name="Lin Y.-C."/>
            <person name="Aerts A."/>
            <person name="Tisserant E."/>
            <person name="Veneault-Fourrey C."/>
            <person name="Joly D.L."/>
            <person name="Hacquard S."/>
            <person name="Amselem J."/>
            <person name="Cantarel B.L."/>
            <person name="Chiu R."/>
            <person name="Coutinho P.M."/>
            <person name="Feau N."/>
            <person name="Field M."/>
            <person name="Frey P."/>
            <person name="Gelhaye E."/>
            <person name="Goldberg J."/>
            <person name="Grabherr M.G."/>
            <person name="Kodira C.D."/>
            <person name="Kohler A."/>
            <person name="Kuees U."/>
            <person name="Lindquist E.A."/>
            <person name="Lucas S.M."/>
            <person name="Mago R."/>
            <person name="Mauceli E."/>
            <person name="Morin E."/>
            <person name="Murat C."/>
            <person name="Pangilinan J.L."/>
            <person name="Park R."/>
            <person name="Pearson M."/>
            <person name="Quesneville H."/>
            <person name="Rouhier N."/>
            <person name="Sakthikumar S."/>
            <person name="Salamov A.A."/>
            <person name="Schmutz J."/>
            <person name="Selles B."/>
            <person name="Shapiro H."/>
            <person name="Tanguay P."/>
            <person name="Tuskan G.A."/>
            <person name="Henrissat B."/>
            <person name="Van de Peer Y."/>
            <person name="Rouze P."/>
            <person name="Ellis J.G."/>
            <person name="Dodds P.N."/>
            <person name="Schein J.E."/>
            <person name="Zhong S."/>
            <person name="Hamelin R.C."/>
            <person name="Grigoriev I.V."/>
            <person name="Szabo L.J."/>
            <person name="Martin F."/>
        </authorList>
    </citation>
    <scope>NUCLEOTIDE SEQUENCE [LARGE SCALE GENOMIC DNA]</scope>
    <source>
        <strain evidence="3">98AG31 / pathotype 3-4-7</strain>
    </source>
</reference>
<dbReference type="EMBL" id="GL883096">
    <property type="protein sequence ID" value="EGG09665.1"/>
    <property type="molecule type" value="Genomic_DNA"/>
</dbReference>
<accession>F4RCP0</accession>
<dbReference type="AlphaFoldDB" id="F4RCP0"/>
<organism evidence="3">
    <name type="scientific">Melampsora larici-populina (strain 98AG31 / pathotype 3-4-7)</name>
    <name type="common">Poplar leaf rust fungus</name>
    <dbReference type="NCBI Taxonomy" id="747676"/>
    <lineage>
        <taxon>Eukaryota</taxon>
        <taxon>Fungi</taxon>
        <taxon>Dikarya</taxon>
        <taxon>Basidiomycota</taxon>
        <taxon>Pucciniomycotina</taxon>
        <taxon>Pucciniomycetes</taxon>
        <taxon>Pucciniales</taxon>
        <taxon>Melampsoraceae</taxon>
        <taxon>Melampsora</taxon>
    </lineage>
</organism>
<evidence type="ECO:0000313" key="3">
    <source>
        <dbReference type="Proteomes" id="UP000001072"/>
    </source>
</evidence>
<sequence length="574" mass="64283">MVVPTLLNASYLMVDPHPYAQLPIPRLNGLVGLRCPKCFTAMVYKRANQDSWLIGCPTPSNSHNWKTWRCDQLNHEIALINLGEPRPIVSTPEDWGPRVSPFGEILEPELPPAPKQAYHPYASPRTASYSPTLAQRAKTNLQCKRFFEGVTSQNHKKTANKECPSQFCRGCCVEFGSPACRVHPRVLKNPTPQRHFEPTTTHEHPSLATTSSAQNSRSSKAPASQARPHQWAQTSNSLGRRLDVNTHAMIQQNRAQREQEAARQAVNIIDQRKMVTIYLWVDELESRPITAMFPQWPTACLNQSPLLVQAVVKAVGPQWNQALTVWDTELYAWRETLVNYPHRYQTNHRSLVVRLENVKVPMSAIPSSLRPPKDESSIPPLDAFWSNSELPPICDMPSTPPQGLEIQGTMESVESKGSSPSNPSIKLEAGLDEIEPSTSSSPVRSSIIIDLLESPAPPASSQFEQLEAPTVPSALKKRWPGSTVLVSSLLAWYKDTLKGNLQQKWTEHFGAEWRLCISTVYRYHLWIGAVECHIMEAKFRSQPQATVGEARNVYQKEFKKVASLSTAAPKPAPR</sequence>
<gene>
    <name evidence="2" type="ORF">MELLADRAFT_60743</name>
</gene>
<keyword evidence="3" id="KW-1185">Reference proteome</keyword>
<evidence type="ECO:0000313" key="2">
    <source>
        <dbReference type="EMBL" id="EGG09665.1"/>
    </source>
</evidence>
<proteinExistence type="predicted"/>